<evidence type="ECO:0000313" key="14">
    <source>
        <dbReference type="EMBL" id="GFZ78986.1"/>
    </source>
</evidence>
<dbReference type="InterPro" id="IPR036291">
    <property type="entry name" value="NAD(P)-bd_dom_sf"/>
</dbReference>
<dbReference type="InterPro" id="IPR013752">
    <property type="entry name" value="KPA_reductase"/>
</dbReference>
<dbReference type="GO" id="GO:0008677">
    <property type="term" value="F:2-dehydropantoate 2-reductase activity"/>
    <property type="evidence" value="ECO:0007669"/>
    <property type="project" value="UniProtKB-EC"/>
</dbReference>
<evidence type="ECO:0000256" key="1">
    <source>
        <dbReference type="ARBA" id="ARBA00004994"/>
    </source>
</evidence>
<evidence type="ECO:0000256" key="4">
    <source>
        <dbReference type="ARBA" id="ARBA00019465"/>
    </source>
</evidence>
<evidence type="ECO:0000256" key="11">
    <source>
        <dbReference type="SAM" id="MobiDB-lite"/>
    </source>
</evidence>
<evidence type="ECO:0000256" key="8">
    <source>
        <dbReference type="ARBA" id="ARBA00032024"/>
    </source>
</evidence>
<keyword evidence="5 10" id="KW-0566">Pantothenate biosynthesis</keyword>
<comment type="caution">
    <text evidence="14">The sequence shown here is derived from an EMBL/GenBank/DDBJ whole genome shotgun (WGS) entry which is preliminary data.</text>
</comment>
<evidence type="ECO:0000259" key="13">
    <source>
        <dbReference type="Pfam" id="PF08546"/>
    </source>
</evidence>
<dbReference type="GO" id="GO:0005737">
    <property type="term" value="C:cytoplasm"/>
    <property type="evidence" value="ECO:0007669"/>
    <property type="project" value="TreeGrafter"/>
</dbReference>
<evidence type="ECO:0000256" key="10">
    <source>
        <dbReference type="RuleBase" id="RU362068"/>
    </source>
</evidence>
<evidence type="ECO:0000256" key="2">
    <source>
        <dbReference type="ARBA" id="ARBA00007870"/>
    </source>
</evidence>
<dbReference type="InterPro" id="IPR003710">
    <property type="entry name" value="ApbA"/>
</dbReference>
<comment type="catalytic activity">
    <reaction evidence="9 10">
        <text>(R)-pantoate + NADP(+) = 2-dehydropantoate + NADPH + H(+)</text>
        <dbReference type="Rhea" id="RHEA:16233"/>
        <dbReference type="ChEBI" id="CHEBI:11561"/>
        <dbReference type="ChEBI" id="CHEBI:15378"/>
        <dbReference type="ChEBI" id="CHEBI:15980"/>
        <dbReference type="ChEBI" id="CHEBI:57783"/>
        <dbReference type="ChEBI" id="CHEBI:58349"/>
        <dbReference type="EC" id="1.1.1.169"/>
    </reaction>
</comment>
<dbReference type="PANTHER" id="PTHR43765:SF2">
    <property type="entry name" value="2-DEHYDROPANTOATE 2-REDUCTASE"/>
    <property type="match status" value="1"/>
</dbReference>
<evidence type="ECO:0000256" key="9">
    <source>
        <dbReference type="ARBA" id="ARBA00048793"/>
    </source>
</evidence>
<keyword evidence="15" id="KW-1185">Reference proteome</keyword>
<dbReference type="RefSeq" id="WP_068810347.1">
    <property type="nucleotide sequence ID" value="NZ_BMIY01000009.1"/>
</dbReference>
<feature type="region of interest" description="Disordered" evidence="11">
    <location>
        <begin position="1"/>
        <end position="22"/>
    </location>
</feature>
<comment type="similarity">
    <text evidence="2 10">Belongs to the ketopantoate reductase family.</text>
</comment>
<dbReference type="SUPFAM" id="SSF48179">
    <property type="entry name" value="6-phosphogluconate dehydrogenase C-terminal domain-like"/>
    <property type="match status" value="1"/>
</dbReference>
<evidence type="ECO:0000256" key="3">
    <source>
        <dbReference type="ARBA" id="ARBA00013014"/>
    </source>
</evidence>
<dbReference type="NCBIfam" id="TIGR00745">
    <property type="entry name" value="apbA_panE"/>
    <property type="match status" value="1"/>
</dbReference>
<dbReference type="InterPro" id="IPR050838">
    <property type="entry name" value="Ketopantoate_reductase"/>
</dbReference>
<dbReference type="InterPro" id="IPR008927">
    <property type="entry name" value="6-PGluconate_DH-like_C_sf"/>
</dbReference>
<feature type="domain" description="Ketopantoate reductase N-terminal" evidence="12">
    <location>
        <begin position="24"/>
        <end position="176"/>
    </location>
</feature>
<dbReference type="Proteomes" id="UP000627715">
    <property type="component" value="Unassembled WGS sequence"/>
</dbReference>
<dbReference type="OrthoDB" id="6530772at2"/>
<evidence type="ECO:0000259" key="12">
    <source>
        <dbReference type="Pfam" id="PF02558"/>
    </source>
</evidence>
<dbReference type="GO" id="GO:0050661">
    <property type="term" value="F:NADP binding"/>
    <property type="evidence" value="ECO:0007669"/>
    <property type="project" value="TreeGrafter"/>
</dbReference>
<reference evidence="14" key="1">
    <citation type="journal article" date="2014" name="Int. J. Syst. Evol. Microbiol.">
        <title>Complete genome sequence of Corynebacterium casei LMG S-19264T (=DSM 44701T), isolated from a smear-ripened cheese.</title>
        <authorList>
            <consortium name="US DOE Joint Genome Institute (JGI-PGF)"/>
            <person name="Walter F."/>
            <person name="Albersmeier A."/>
            <person name="Kalinowski J."/>
            <person name="Ruckert C."/>
        </authorList>
    </citation>
    <scope>NUCLEOTIDE SEQUENCE</scope>
    <source>
        <strain evidence="14">CGMCC 1.15425</strain>
    </source>
</reference>
<reference evidence="14" key="2">
    <citation type="submission" date="2020-09" db="EMBL/GenBank/DDBJ databases">
        <authorList>
            <person name="Sun Q."/>
            <person name="Zhou Y."/>
        </authorList>
    </citation>
    <scope>NUCLEOTIDE SEQUENCE</scope>
    <source>
        <strain evidence="14">CGMCC 1.15425</strain>
    </source>
</reference>
<proteinExistence type="inferred from homology"/>
<organism evidence="14 15">
    <name type="scientific">Pseudohongiella nitratireducens</name>
    <dbReference type="NCBI Taxonomy" id="1768907"/>
    <lineage>
        <taxon>Bacteria</taxon>
        <taxon>Pseudomonadati</taxon>
        <taxon>Pseudomonadota</taxon>
        <taxon>Gammaproteobacteria</taxon>
        <taxon>Pseudomonadales</taxon>
        <taxon>Pseudohongiellaceae</taxon>
        <taxon>Pseudohongiella</taxon>
    </lineage>
</organism>
<gene>
    <name evidence="14" type="primary">panE</name>
    <name evidence="14" type="ORF">GCM10011403_22680</name>
</gene>
<evidence type="ECO:0000313" key="15">
    <source>
        <dbReference type="Proteomes" id="UP000627715"/>
    </source>
</evidence>
<dbReference type="AlphaFoldDB" id="A0A916VJN1"/>
<name>A0A916VJN1_9GAMM</name>
<feature type="domain" description="Ketopantoate reductase C-terminal" evidence="13">
    <location>
        <begin position="207"/>
        <end position="325"/>
    </location>
</feature>
<protein>
    <recommendedName>
        <fullName evidence="4 10">2-dehydropantoate 2-reductase</fullName>
        <ecNumber evidence="3 10">1.1.1.169</ecNumber>
    </recommendedName>
    <alternativeName>
        <fullName evidence="8 10">Ketopantoate reductase</fullName>
    </alternativeName>
</protein>
<dbReference type="InterPro" id="IPR013332">
    <property type="entry name" value="KPR_N"/>
</dbReference>
<dbReference type="EC" id="1.1.1.169" evidence="3 10"/>
<comment type="function">
    <text evidence="10">Catalyzes the NADPH-dependent reduction of ketopantoate into pantoic acid.</text>
</comment>
<comment type="pathway">
    <text evidence="1 10">Cofactor biosynthesis; (R)-pantothenate biosynthesis; (R)-pantoate from 3-methyl-2-oxobutanoate: step 2/2.</text>
</comment>
<evidence type="ECO:0000256" key="6">
    <source>
        <dbReference type="ARBA" id="ARBA00022857"/>
    </source>
</evidence>
<evidence type="ECO:0000256" key="5">
    <source>
        <dbReference type="ARBA" id="ARBA00022655"/>
    </source>
</evidence>
<sequence length="333" mass="36815">MTVSPEQLANDPEQPTDSPGQHHWHVLGAGAMGCLWAARLAESFIQTGHTPNVTLILRDNDALASFTGQVVVESAQGEATPFNLKATSAAQLNYPVSNLLVTTKAFDTEEALRSVLPWLDHNSTICLLQNGIRNHLALQNMTGIRVLSMTTSHGAWLKHRFHVVHAGSGQTFFGPLQTVNPEYSRHLSRSTFPAALTKSMNLKHTEDMEKRLWQKFAANCVINGLTVIHDCQNGALLTRPSAHQDLVSLCSETETVLTQTDRLNMALYPYVRKILLATATNWSSTWQDVQAGRITEIEEFNGYLCELAARANLPCPHNQAVLRSITNHHAVIR</sequence>
<dbReference type="Pfam" id="PF02558">
    <property type="entry name" value="ApbA"/>
    <property type="match status" value="1"/>
</dbReference>
<dbReference type="SUPFAM" id="SSF51735">
    <property type="entry name" value="NAD(P)-binding Rossmann-fold domains"/>
    <property type="match status" value="1"/>
</dbReference>
<dbReference type="Pfam" id="PF08546">
    <property type="entry name" value="ApbA_C"/>
    <property type="match status" value="1"/>
</dbReference>
<dbReference type="Gene3D" id="3.40.50.720">
    <property type="entry name" value="NAD(P)-binding Rossmann-like Domain"/>
    <property type="match status" value="1"/>
</dbReference>
<dbReference type="EMBL" id="BMIY01000009">
    <property type="protein sequence ID" value="GFZ78986.1"/>
    <property type="molecule type" value="Genomic_DNA"/>
</dbReference>
<feature type="compositionally biased region" description="Polar residues" evidence="11">
    <location>
        <begin position="1"/>
        <end position="19"/>
    </location>
</feature>
<dbReference type="InterPro" id="IPR013328">
    <property type="entry name" value="6PGD_dom2"/>
</dbReference>
<dbReference type="GO" id="GO:0015940">
    <property type="term" value="P:pantothenate biosynthetic process"/>
    <property type="evidence" value="ECO:0007669"/>
    <property type="project" value="UniProtKB-KW"/>
</dbReference>
<keyword evidence="7 10" id="KW-0560">Oxidoreductase</keyword>
<evidence type="ECO:0000256" key="7">
    <source>
        <dbReference type="ARBA" id="ARBA00023002"/>
    </source>
</evidence>
<dbReference type="PANTHER" id="PTHR43765">
    <property type="entry name" value="2-DEHYDROPANTOATE 2-REDUCTASE-RELATED"/>
    <property type="match status" value="1"/>
</dbReference>
<dbReference type="Gene3D" id="1.10.1040.10">
    <property type="entry name" value="N-(1-d-carboxylethyl)-l-norvaline Dehydrogenase, domain 2"/>
    <property type="match status" value="1"/>
</dbReference>
<keyword evidence="6 10" id="KW-0521">NADP</keyword>
<accession>A0A916VJN1</accession>